<dbReference type="EMBL" id="UINC01000914">
    <property type="protein sequence ID" value="SUZ63342.1"/>
    <property type="molecule type" value="Genomic_DNA"/>
</dbReference>
<keyword evidence="12" id="KW-0961">Cell wall biogenesis/degradation</keyword>
<keyword evidence="7" id="KW-0378">Hydrolase</keyword>
<evidence type="ECO:0000256" key="10">
    <source>
        <dbReference type="ARBA" id="ARBA00022989"/>
    </source>
</evidence>
<evidence type="ECO:0000256" key="6">
    <source>
        <dbReference type="ARBA" id="ARBA00022692"/>
    </source>
</evidence>
<dbReference type="GO" id="GO:0071555">
    <property type="term" value="P:cell wall organization"/>
    <property type="evidence" value="ECO:0007669"/>
    <property type="project" value="UniProtKB-KW"/>
</dbReference>
<dbReference type="SUPFAM" id="SSF56601">
    <property type="entry name" value="beta-lactamase/transpeptidase-like"/>
    <property type="match status" value="1"/>
</dbReference>
<dbReference type="GO" id="GO:0008360">
    <property type="term" value="P:regulation of cell shape"/>
    <property type="evidence" value="ECO:0007669"/>
    <property type="project" value="UniProtKB-KW"/>
</dbReference>
<dbReference type="Gene3D" id="3.90.1310.10">
    <property type="entry name" value="Penicillin-binding protein 2a (Domain 2)"/>
    <property type="match status" value="1"/>
</dbReference>
<evidence type="ECO:0000259" key="15">
    <source>
        <dbReference type="Pfam" id="PF03717"/>
    </source>
</evidence>
<keyword evidence="10 13" id="KW-1133">Transmembrane helix</keyword>
<dbReference type="AlphaFoldDB" id="A0A381P8S6"/>
<feature type="transmembrane region" description="Helical" evidence="13">
    <location>
        <begin position="21"/>
        <end position="40"/>
    </location>
</feature>
<dbReference type="InterPro" id="IPR050515">
    <property type="entry name" value="Beta-lactam/transpept"/>
</dbReference>
<keyword evidence="9" id="KW-0573">Peptidoglycan synthesis</keyword>
<dbReference type="Pfam" id="PF00905">
    <property type="entry name" value="Transpeptidase"/>
    <property type="match status" value="1"/>
</dbReference>
<dbReference type="Pfam" id="PF03717">
    <property type="entry name" value="PBP_dimer"/>
    <property type="match status" value="1"/>
</dbReference>
<evidence type="ECO:0000256" key="12">
    <source>
        <dbReference type="ARBA" id="ARBA00023316"/>
    </source>
</evidence>
<sequence length="614" mass="68824">MSEFLNLDREKEAQTKLTKRSIFLFLLVGLFAIITLFQIVKLTVLDSSLYRTISDENRIVRVPIYPSRGLIRLSDGEIVVENIVSQALTISPSKIKDIDQTLKELKKSFIINEKQLLAFKEKSISKKPKYERLVIAQNLSQEQIARFSVESDRWPGLSIEARLMRFNLFGPIFSHVLGYVGQISLEEIEDSVNFSYPLSFQIGKSGVEKSYEEQMRGGIGYKTVEVDVHGKEIRELTRVIPKKGSDIYLALDKDLQELARNELAGRKGAIVALDPNNGFIKVLVSGPDFNPNILNKTEIGDLDTILNDLESPLFNRAISGSYPPASTIKPFIGLLGLKEGEIDWNTTIEDEGFFQLNEEGRKYRGWKEEGHGQVNLTKSIIESSDVFFYQLAAQLTVDRIAVFLKKFGFGFRTGVDLYAEAEGVLPDRKWKLGAIGESWFVGDTVNMGIGQGYISSTPLQLALAVSSIATRGKIYKPKIVFKVEEEIIEKEIFLEINSIKESDWEKLESAMVSVISDWRGTAFNLSEIAKNKIAGKTGTAQIKSLTDEELTVKEEYEDIRQEVSNRDHALFVGYGPIPEPKLTVVVIVENGESGSAIAAPIAQRLIDKYLSKNN</sequence>
<keyword evidence="5" id="KW-0645">Protease</keyword>
<dbReference type="InterPro" id="IPR005311">
    <property type="entry name" value="PBP_dimer"/>
</dbReference>
<comment type="subcellular location">
    <subcellularLocation>
        <location evidence="2">Cell membrane</location>
    </subcellularLocation>
    <subcellularLocation>
        <location evidence="1">Membrane</location>
        <topology evidence="1">Single-pass membrane protein</topology>
    </subcellularLocation>
</comment>
<feature type="domain" description="Penicillin-binding protein dimerisation" evidence="15">
    <location>
        <begin position="64"/>
        <end position="236"/>
    </location>
</feature>
<dbReference type="PANTHER" id="PTHR30627:SF2">
    <property type="entry name" value="PEPTIDOGLYCAN D,D-TRANSPEPTIDASE MRDA"/>
    <property type="match status" value="1"/>
</dbReference>
<evidence type="ECO:0000256" key="8">
    <source>
        <dbReference type="ARBA" id="ARBA00022960"/>
    </source>
</evidence>
<dbReference type="GO" id="GO:0009252">
    <property type="term" value="P:peptidoglycan biosynthetic process"/>
    <property type="evidence" value="ECO:0007669"/>
    <property type="project" value="UniProtKB-KW"/>
</dbReference>
<dbReference type="InterPro" id="IPR012338">
    <property type="entry name" value="Beta-lactam/transpept-like"/>
</dbReference>
<evidence type="ECO:0000256" key="4">
    <source>
        <dbReference type="ARBA" id="ARBA00022519"/>
    </source>
</evidence>
<dbReference type="GO" id="GO:0008658">
    <property type="term" value="F:penicillin binding"/>
    <property type="evidence" value="ECO:0007669"/>
    <property type="project" value="InterPro"/>
</dbReference>
<keyword evidence="3" id="KW-1003">Cell membrane</keyword>
<evidence type="ECO:0008006" key="17">
    <source>
        <dbReference type="Google" id="ProtNLM"/>
    </source>
</evidence>
<dbReference type="PANTHER" id="PTHR30627">
    <property type="entry name" value="PEPTIDOGLYCAN D,D-TRANSPEPTIDASE"/>
    <property type="match status" value="1"/>
</dbReference>
<dbReference type="SUPFAM" id="SSF56519">
    <property type="entry name" value="Penicillin binding protein dimerisation domain"/>
    <property type="match status" value="1"/>
</dbReference>
<gene>
    <name evidence="16" type="ORF">METZ01_LOCUS16196</name>
</gene>
<accession>A0A381P8S6</accession>
<evidence type="ECO:0000256" key="5">
    <source>
        <dbReference type="ARBA" id="ARBA00022670"/>
    </source>
</evidence>
<keyword evidence="6 13" id="KW-0812">Transmembrane</keyword>
<keyword evidence="8" id="KW-0133">Cell shape</keyword>
<dbReference type="NCBIfam" id="TIGR03423">
    <property type="entry name" value="pbp2_mrdA"/>
    <property type="match status" value="1"/>
</dbReference>
<dbReference type="InterPro" id="IPR017790">
    <property type="entry name" value="Penicillin-binding_protein_2"/>
</dbReference>
<reference evidence="16" key="1">
    <citation type="submission" date="2018-05" db="EMBL/GenBank/DDBJ databases">
        <authorList>
            <person name="Lanie J.A."/>
            <person name="Ng W.-L."/>
            <person name="Kazmierczak K.M."/>
            <person name="Andrzejewski T.M."/>
            <person name="Davidsen T.M."/>
            <person name="Wayne K.J."/>
            <person name="Tettelin H."/>
            <person name="Glass J.I."/>
            <person name="Rusch D."/>
            <person name="Podicherti R."/>
            <person name="Tsui H.-C.T."/>
            <person name="Winkler M.E."/>
        </authorList>
    </citation>
    <scope>NUCLEOTIDE SEQUENCE</scope>
</reference>
<proteinExistence type="predicted"/>
<dbReference type="Gene3D" id="3.40.710.10">
    <property type="entry name" value="DD-peptidase/beta-lactamase superfamily"/>
    <property type="match status" value="1"/>
</dbReference>
<keyword evidence="11 13" id="KW-0472">Membrane</keyword>
<protein>
    <recommendedName>
        <fullName evidence="17">Penicillin-binding protein 2</fullName>
    </recommendedName>
</protein>
<name>A0A381P8S6_9ZZZZ</name>
<dbReference type="GO" id="GO:0006508">
    <property type="term" value="P:proteolysis"/>
    <property type="evidence" value="ECO:0007669"/>
    <property type="project" value="UniProtKB-KW"/>
</dbReference>
<evidence type="ECO:0000256" key="7">
    <source>
        <dbReference type="ARBA" id="ARBA00022801"/>
    </source>
</evidence>
<evidence type="ECO:0000256" key="9">
    <source>
        <dbReference type="ARBA" id="ARBA00022984"/>
    </source>
</evidence>
<dbReference type="InterPro" id="IPR001460">
    <property type="entry name" value="PCN-bd_Tpept"/>
</dbReference>
<evidence type="ECO:0000256" key="11">
    <source>
        <dbReference type="ARBA" id="ARBA00023136"/>
    </source>
</evidence>
<organism evidence="16">
    <name type="scientific">marine metagenome</name>
    <dbReference type="NCBI Taxonomy" id="408172"/>
    <lineage>
        <taxon>unclassified sequences</taxon>
        <taxon>metagenomes</taxon>
        <taxon>ecological metagenomes</taxon>
    </lineage>
</organism>
<dbReference type="GO" id="GO:0005886">
    <property type="term" value="C:plasma membrane"/>
    <property type="evidence" value="ECO:0007669"/>
    <property type="project" value="UniProtKB-SubCell"/>
</dbReference>
<keyword evidence="4" id="KW-0997">Cell inner membrane</keyword>
<dbReference type="GO" id="GO:0071972">
    <property type="term" value="F:peptidoglycan L,D-transpeptidase activity"/>
    <property type="evidence" value="ECO:0007669"/>
    <property type="project" value="TreeGrafter"/>
</dbReference>
<dbReference type="GO" id="GO:0009002">
    <property type="term" value="F:serine-type D-Ala-D-Ala carboxypeptidase activity"/>
    <property type="evidence" value="ECO:0007669"/>
    <property type="project" value="InterPro"/>
</dbReference>
<evidence type="ECO:0000256" key="13">
    <source>
        <dbReference type="SAM" id="Phobius"/>
    </source>
</evidence>
<evidence type="ECO:0000256" key="1">
    <source>
        <dbReference type="ARBA" id="ARBA00004167"/>
    </source>
</evidence>
<evidence type="ECO:0000256" key="3">
    <source>
        <dbReference type="ARBA" id="ARBA00022475"/>
    </source>
</evidence>
<evidence type="ECO:0000313" key="16">
    <source>
        <dbReference type="EMBL" id="SUZ63342.1"/>
    </source>
</evidence>
<feature type="domain" description="Penicillin-binding protein transpeptidase" evidence="14">
    <location>
        <begin position="268"/>
        <end position="606"/>
    </location>
</feature>
<evidence type="ECO:0000256" key="2">
    <source>
        <dbReference type="ARBA" id="ARBA00004236"/>
    </source>
</evidence>
<evidence type="ECO:0000259" key="14">
    <source>
        <dbReference type="Pfam" id="PF00905"/>
    </source>
</evidence>
<dbReference type="InterPro" id="IPR036138">
    <property type="entry name" value="PBP_dimer_sf"/>
</dbReference>